<keyword evidence="2" id="KW-0472">Membrane</keyword>
<dbReference type="InterPro" id="IPR036465">
    <property type="entry name" value="vWFA_dom_sf"/>
</dbReference>
<feature type="domain" description="VWFA" evidence="3">
    <location>
        <begin position="172"/>
        <end position="361"/>
    </location>
</feature>
<accession>K6WSD2</accession>
<feature type="compositionally biased region" description="Low complexity" evidence="1">
    <location>
        <begin position="114"/>
        <end position="125"/>
    </location>
</feature>
<feature type="compositionally biased region" description="Basic and acidic residues" evidence="1">
    <location>
        <begin position="87"/>
        <end position="100"/>
    </location>
</feature>
<keyword evidence="5" id="KW-1185">Reference proteome</keyword>
<dbReference type="eggNOG" id="COG2304">
    <property type="taxonomic scope" value="Bacteria"/>
</dbReference>
<sequence length="436" mass="44987">MKRGWRPLGALLLVVTILWFITGPMRTTAADGGRSSGGSSFWDRQPTTPTPTPSRPGSLGTPGTTGSGSVPRSGSGANDGGLFGVVEDAKKRWEEARSDSGPRSARPTWTPPWSRSDSGSTSGSGTTFGSGSRGDSGTRTSSGSATQGATQGAARAAAARDSNALTGTDADKIMLILDASGSMARKDDQGRTSMENAQHATANALESVPQGRQVGLRVFGSRVDGYGKPTPAACRDTALVQPLAPLNRQQMTSAVFSFSPLGETPIARSIDAAVNDLGPEGNRAILLVTDGEESCSPDPCRAVADARDAGVDVRVDIVGLRVDRRARDQLRCIARTTNGYYSEARSDSDLGGTLQMALDRLRNETAAASRTSASGTNPRNTSGSTTTGVANSAAVTATGAQQRTGFSVASREGAATALAFVLLLLLIAGGKPGRRR</sequence>
<keyword evidence="2" id="KW-0812">Transmembrane</keyword>
<proteinExistence type="predicted"/>
<dbReference type="SMART" id="SM00327">
    <property type="entry name" value="VWA"/>
    <property type="match status" value="1"/>
</dbReference>
<feature type="compositionally biased region" description="Polar residues" evidence="1">
    <location>
        <begin position="191"/>
        <end position="201"/>
    </location>
</feature>
<feature type="region of interest" description="Disordered" evidence="1">
    <location>
        <begin position="364"/>
        <end position="388"/>
    </location>
</feature>
<feature type="region of interest" description="Disordered" evidence="1">
    <location>
        <begin position="183"/>
        <end position="208"/>
    </location>
</feature>
<dbReference type="SUPFAM" id="SSF53300">
    <property type="entry name" value="vWA-like"/>
    <property type="match status" value="1"/>
</dbReference>
<name>K6WSD2_9MICO</name>
<feature type="compositionally biased region" description="Polar residues" evidence="1">
    <location>
        <begin position="377"/>
        <end position="388"/>
    </location>
</feature>
<dbReference type="Pfam" id="PF13519">
    <property type="entry name" value="VWA_2"/>
    <property type="match status" value="1"/>
</dbReference>
<dbReference type="Gene3D" id="3.40.50.410">
    <property type="entry name" value="von Willebrand factor, type A domain"/>
    <property type="match status" value="1"/>
</dbReference>
<reference evidence="4 5" key="1">
    <citation type="submission" date="2012-08" db="EMBL/GenBank/DDBJ databases">
        <title>Whole genome shotgun sequence of Kineosphaera limosa NBRC 100340.</title>
        <authorList>
            <person name="Yoshida I."/>
            <person name="Isaki S."/>
            <person name="Hosoyama A."/>
            <person name="Tsuchikane K."/>
            <person name="Katsumata H."/>
            <person name="Ando Y."/>
            <person name="Ohji S."/>
            <person name="Hamada M."/>
            <person name="Tamura T."/>
            <person name="Yamazoe A."/>
            <person name="Yamazaki S."/>
            <person name="Fujita N."/>
        </authorList>
    </citation>
    <scope>NUCLEOTIDE SEQUENCE [LARGE SCALE GENOMIC DNA]</scope>
    <source>
        <strain evidence="4 5">NBRC 100340</strain>
    </source>
</reference>
<feature type="compositionally biased region" description="Low complexity" evidence="1">
    <location>
        <begin position="365"/>
        <end position="376"/>
    </location>
</feature>
<evidence type="ECO:0000259" key="3">
    <source>
        <dbReference type="PROSITE" id="PS50234"/>
    </source>
</evidence>
<keyword evidence="2" id="KW-1133">Transmembrane helix</keyword>
<gene>
    <name evidence="4" type="ORF">KILIM_047_00180</name>
</gene>
<dbReference type="PROSITE" id="PS50234">
    <property type="entry name" value="VWFA"/>
    <property type="match status" value="1"/>
</dbReference>
<feature type="region of interest" description="Disordered" evidence="1">
    <location>
        <begin position="28"/>
        <end position="162"/>
    </location>
</feature>
<dbReference type="InterPro" id="IPR002035">
    <property type="entry name" value="VWF_A"/>
</dbReference>
<dbReference type="STRING" id="1184609.KILIM_047_00180"/>
<organism evidence="4 5">
    <name type="scientific">Kineosphaera limosa NBRC 100340</name>
    <dbReference type="NCBI Taxonomy" id="1184609"/>
    <lineage>
        <taxon>Bacteria</taxon>
        <taxon>Bacillati</taxon>
        <taxon>Actinomycetota</taxon>
        <taxon>Actinomycetes</taxon>
        <taxon>Micrococcales</taxon>
        <taxon>Dermatophilaceae</taxon>
        <taxon>Kineosphaera</taxon>
    </lineage>
</organism>
<feature type="compositionally biased region" description="Low complexity" evidence="1">
    <location>
        <begin position="135"/>
        <end position="162"/>
    </location>
</feature>
<dbReference type="OrthoDB" id="4318225at2"/>
<dbReference type="RefSeq" id="WP_006593288.1">
    <property type="nucleotide sequence ID" value="NZ_BAHD01000047.1"/>
</dbReference>
<comment type="caution">
    <text evidence="4">The sequence shown here is derived from an EMBL/GenBank/DDBJ whole genome shotgun (WGS) entry which is preliminary data.</text>
</comment>
<dbReference type="AlphaFoldDB" id="K6WSD2"/>
<dbReference type="EMBL" id="BAHD01000047">
    <property type="protein sequence ID" value="GAB96756.1"/>
    <property type="molecule type" value="Genomic_DNA"/>
</dbReference>
<evidence type="ECO:0000256" key="1">
    <source>
        <dbReference type="SAM" id="MobiDB-lite"/>
    </source>
</evidence>
<evidence type="ECO:0000256" key="2">
    <source>
        <dbReference type="SAM" id="Phobius"/>
    </source>
</evidence>
<evidence type="ECO:0000313" key="5">
    <source>
        <dbReference type="Proteomes" id="UP000008366"/>
    </source>
</evidence>
<protein>
    <recommendedName>
        <fullName evidence="3">VWFA domain-containing protein</fullName>
    </recommendedName>
</protein>
<dbReference type="Proteomes" id="UP000008366">
    <property type="component" value="Unassembled WGS sequence"/>
</dbReference>
<feature type="transmembrane region" description="Helical" evidence="2">
    <location>
        <begin position="413"/>
        <end position="430"/>
    </location>
</feature>
<evidence type="ECO:0000313" key="4">
    <source>
        <dbReference type="EMBL" id="GAB96756.1"/>
    </source>
</evidence>
<feature type="compositionally biased region" description="Low complexity" evidence="1">
    <location>
        <begin position="55"/>
        <end position="76"/>
    </location>
</feature>